<feature type="domain" description="Radical SAM core" evidence="10">
    <location>
        <begin position="160"/>
        <end position="401"/>
    </location>
</feature>
<dbReference type="EMBL" id="PEZH01000010">
    <property type="protein sequence ID" value="PIS15318.1"/>
    <property type="molecule type" value="Genomic_DNA"/>
</dbReference>
<dbReference type="SFLD" id="SFLDG01082">
    <property type="entry name" value="B12-binding_domain_containing"/>
    <property type="match status" value="1"/>
</dbReference>
<dbReference type="GO" id="GO:0006400">
    <property type="term" value="P:tRNA modification"/>
    <property type="evidence" value="ECO:0007669"/>
    <property type="project" value="InterPro"/>
</dbReference>
<evidence type="ECO:0000256" key="7">
    <source>
        <dbReference type="ARBA" id="ARBA00023004"/>
    </source>
</evidence>
<dbReference type="GO" id="GO:0046872">
    <property type="term" value="F:metal ion binding"/>
    <property type="evidence" value="ECO:0007669"/>
    <property type="project" value="UniProtKB-KW"/>
</dbReference>
<dbReference type="SUPFAM" id="SSF102114">
    <property type="entry name" value="Radical SAM enzymes"/>
    <property type="match status" value="1"/>
</dbReference>
<keyword evidence="7" id="KW-0408">Iron</keyword>
<dbReference type="GO" id="GO:0005829">
    <property type="term" value="C:cytosol"/>
    <property type="evidence" value="ECO:0007669"/>
    <property type="project" value="TreeGrafter"/>
</dbReference>
<evidence type="ECO:0000256" key="4">
    <source>
        <dbReference type="ARBA" id="ARBA00022679"/>
    </source>
</evidence>
<evidence type="ECO:0000313" key="12">
    <source>
        <dbReference type="Proteomes" id="UP000231282"/>
    </source>
</evidence>
<dbReference type="GO" id="GO:0051539">
    <property type="term" value="F:4 iron, 4 sulfur cluster binding"/>
    <property type="evidence" value="ECO:0007669"/>
    <property type="project" value="UniProtKB-KW"/>
</dbReference>
<evidence type="ECO:0000256" key="8">
    <source>
        <dbReference type="ARBA" id="ARBA00023014"/>
    </source>
</evidence>
<keyword evidence="2" id="KW-0004">4Fe-4S</keyword>
<dbReference type="AlphaFoldDB" id="A0A2H0WTP4"/>
<dbReference type="Pfam" id="PF00919">
    <property type="entry name" value="UPF0004"/>
    <property type="match status" value="1"/>
</dbReference>
<evidence type="ECO:0000256" key="5">
    <source>
        <dbReference type="ARBA" id="ARBA00022691"/>
    </source>
</evidence>
<feature type="domain" description="MTTase N-terminal" evidence="9">
    <location>
        <begin position="12"/>
        <end position="130"/>
    </location>
</feature>
<dbReference type="SMART" id="SM00729">
    <property type="entry name" value="Elp3"/>
    <property type="match status" value="1"/>
</dbReference>
<dbReference type="InterPro" id="IPR038135">
    <property type="entry name" value="Methylthiotransferase_N_sf"/>
</dbReference>
<dbReference type="InterPro" id="IPR023404">
    <property type="entry name" value="rSAM_horseshoe"/>
</dbReference>
<dbReference type="GO" id="GO:0035599">
    <property type="term" value="F:aspartic acid methylthiotransferase activity"/>
    <property type="evidence" value="ECO:0007669"/>
    <property type="project" value="TreeGrafter"/>
</dbReference>
<dbReference type="PANTHER" id="PTHR43837:SF1">
    <property type="entry name" value="RIBOSOMAL PROTEIN US12 METHYLTHIOTRANSFERASE RIMO"/>
    <property type="match status" value="1"/>
</dbReference>
<evidence type="ECO:0000259" key="9">
    <source>
        <dbReference type="PROSITE" id="PS51449"/>
    </source>
</evidence>
<dbReference type="Gene3D" id="3.40.50.12160">
    <property type="entry name" value="Methylthiotransferase, N-terminal domain"/>
    <property type="match status" value="1"/>
</dbReference>
<dbReference type="SFLD" id="SFLDS00029">
    <property type="entry name" value="Radical_SAM"/>
    <property type="match status" value="1"/>
</dbReference>
<protein>
    <submittedName>
        <fullName evidence="11">Uncharacterized protein</fullName>
    </submittedName>
</protein>
<dbReference type="CDD" id="cd01335">
    <property type="entry name" value="Radical_SAM"/>
    <property type="match status" value="1"/>
</dbReference>
<dbReference type="InterPro" id="IPR007197">
    <property type="entry name" value="rSAM"/>
</dbReference>
<evidence type="ECO:0000256" key="2">
    <source>
        <dbReference type="ARBA" id="ARBA00022485"/>
    </source>
</evidence>
<dbReference type="InterPro" id="IPR013848">
    <property type="entry name" value="Methylthiotransferase_N"/>
</dbReference>
<dbReference type="InterPro" id="IPR006638">
    <property type="entry name" value="Elp3/MiaA/NifB-like_rSAM"/>
</dbReference>
<keyword evidence="4" id="KW-0808">Transferase</keyword>
<dbReference type="InterPro" id="IPR005840">
    <property type="entry name" value="Ribosomal_uS12_MeSTrfase_RimO"/>
</dbReference>
<keyword evidence="6" id="KW-0479">Metal-binding</keyword>
<evidence type="ECO:0000259" key="10">
    <source>
        <dbReference type="PROSITE" id="PS51918"/>
    </source>
</evidence>
<evidence type="ECO:0000256" key="1">
    <source>
        <dbReference type="ARBA" id="ARBA00001966"/>
    </source>
</evidence>
<dbReference type="NCBIfam" id="TIGR00089">
    <property type="entry name" value="MiaB/RimO family radical SAM methylthiotransferase"/>
    <property type="match status" value="1"/>
</dbReference>
<name>A0A2H0WTP4_9BACT</name>
<dbReference type="PANTHER" id="PTHR43837">
    <property type="entry name" value="RIBOSOMAL PROTEIN S12 METHYLTHIOTRANSFERASE RIMO"/>
    <property type="match status" value="1"/>
</dbReference>
<evidence type="ECO:0000256" key="3">
    <source>
        <dbReference type="ARBA" id="ARBA00022490"/>
    </source>
</evidence>
<accession>A0A2H0WTP4</accession>
<dbReference type="Gene3D" id="3.80.30.20">
    <property type="entry name" value="tm_1862 like domain"/>
    <property type="match status" value="1"/>
</dbReference>
<keyword evidence="3" id="KW-0963">Cytoplasm</keyword>
<organism evidence="11 12">
    <name type="scientific">Candidatus Shapirobacteria bacterium CG09_land_8_20_14_0_10_38_17</name>
    <dbReference type="NCBI Taxonomy" id="1974884"/>
    <lineage>
        <taxon>Bacteria</taxon>
        <taxon>Candidatus Shapironibacteriota</taxon>
    </lineage>
</organism>
<evidence type="ECO:0000256" key="6">
    <source>
        <dbReference type="ARBA" id="ARBA00022723"/>
    </source>
</evidence>
<comment type="caution">
    <text evidence="11">The sequence shown here is derived from an EMBL/GenBank/DDBJ whole genome shotgun (WGS) entry which is preliminary data.</text>
</comment>
<evidence type="ECO:0000313" key="11">
    <source>
        <dbReference type="EMBL" id="PIS15318.1"/>
    </source>
</evidence>
<dbReference type="Proteomes" id="UP000231282">
    <property type="component" value="Unassembled WGS sequence"/>
</dbReference>
<dbReference type="PROSITE" id="PS51449">
    <property type="entry name" value="MTTASE_N"/>
    <property type="match status" value="1"/>
</dbReference>
<gene>
    <name evidence="11" type="ORF">COT63_00550</name>
</gene>
<dbReference type="InterPro" id="IPR005839">
    <property type="entry name" value="Methylthiotransferase"/>
</dbReference>
<keyword evidence="5" id="KW-0949">S-adenosyl-L-methionine</keyword>
<comment type="cofactor">
    <cofactor evidence="1">
        <name>[4Fe-4S] cluster</name>
        <dbReference type="ChEBI" id="CHEBI:49883"/>
    </cofactor>
</comment>
<keyword evidence="8" id="KW-0411">Iron-sulfur</keyword>
<dbReference type="Pfam" id="PF04055">
    <property type="entry name" value="Radical_SAM"/>
    <property type="match status" value="1"/>
</dbReference>
<sequence length="481" mass="55770">MNGFSLKNNYPLTILCRSLGCRVNQEEINQIKKDLIKAGFLPFASQNFPFINKYPDIIILNTCVVTKKAERETRKEIRHLKRIFPQSFLLATGCAVEAQKKLGIKLPEADLFIGNQDKEKIPEILAQKPSFTKAAKGYPSFAPQTSPPGRDKFSPPIKQMDMSIRRWVKIQDGCNQFCTFCIVPYLRNQLKSKPVTQIIREIKKLEKEGILEINLCGINLSLFGQDLKPKTDLVELLKNILQKTNISRLSLSSLTPNLINKKLINLYTNDWRSGSKRLSFYFHIALQSGSKKILIKMNRPKTDLNKLKDLLQYIKQEIPQFNLRADIIVGFPDETENDFQETLHYIEEVKIAFAHIFRYSPRPGTIAYKMTKNNQWQEISEKIKKERSKKVSELVKKIRREEAEKLVGKKLNCLIIGKKKNYWRGLTENFWEVKITCPQSPPPGGPKRCRQENQRKLPKKIIPIQITSYQNEKLFGRYKNN</sequence>
<dbReference type="PROSITE" id="PS51918">
    <property type="entry name" value="RADICAL_SAM"/>
    <property type="match status" value="1"/>
</dbReference>
<dbReference type="InterPro" id="IPR058240">
    <property type="entry name" value="rSAM_sf"/>
</dbReference>
<proteinExistence type="predicted"/>
<reference evidence="12" key="1">
    <citation type="submission" date="2017-09" db="EMBL/GenBank/DDBJ databases">
        <title>Depth-based differentiation of microbial function through sediment-hosted aquifers and enrichment of novel symbionts in the deep terrestrial subsurface.</title>
        <authorList>
            <person name="Probst A.J."/>
            <person name="Ladd B."/>
            <person name="Jarett J.K."/>
            <person name="Geller-Mcgrath D.E."/>
            <person name="Sieber C.M.K."/>
            <person name="Emerson J.B."/>
            <person name="Anantharaman K."/>
            <person name="Thomas B.C."/>
            <person name="Malmstrom R."/>
            <person name="Stieglmeier M."/>
            <person name="Klingl A."/>
            <person name="Woyke T."/>
            <person name="Ryan C.M."/>
            <person name="Banfield J.F."/>
        </authorList>
    </citation>
    <scope>NUCLEOTIDE SEQUENCE [LARGE SCALE GENOMIC DNA]</scope>
</reference>